<organism evidence="3 4">
    <name type="scientific">Perkinsus olseni</name>
    <name type="common">Perkinsus atlanticus</name>
    <dbReference type="NCBI Taxonomy" id="32597"/>
    <lineage>
        <taxon>Eukaryota</taxon>
        <taxon>Sar</taxon>
        <taxon>Alveolata</taxon>
        <taxon>Perkinsozoa</taxon>
        <taxon>Perkinsea</taxon>
        <taxon>Perkinsida</taxon>
        <taxon>Perkinsidae</taxon>
        <taxon>Perkinsus</taxon>
    </lineage>
</organism>
<evidence type="ECO:0000256" key="1">
    <source>
        <dbReference type="SAM" id="MobiDB-lite"/>
    </source>
</evidence>
<feature type="region of interest" description="Disordered" evidence="1">
    <location>
        <begin position="17"/>
        <end position="66"/>
    </location>
</feature>
<feature type="non-terminal residue" evidence="3">
    <location>
        <position position="1"/>
    </location>
</feature>
<reference evidence="3 4" key="1">
    <citation type="submission" date="2020-04" db="EMBL/GenBank/DDBJ databases">
        <title>Perkinsus olseni comparative genomics.</title>
        <authorList>
            <person name="Bogema D.R."/>
        </authorList>
    </citation>
    <scope>NUCLEOTIDE SEQUENCE [LARGE SCALE GENOMIC DNA]</scope>
    <source>
        <strain evidence="3">ATCC PRA-205</strain>
    </source>
</reference>
<evidence type="ECO:0000259" key="2">
    <source>
        <dbReference type="Pfam" id="PF17921"/>
    </source>
</evidence>
<feature type="non-terminal residue" evidence="3">
    <location>
        <position position="323"/>
    </location>
</feature>
<feature type="region of interest" description="Disordered" evidence="1">
    <location>
        <begin position="138"/>
        <end position="159"/>
    </location>
</feature>
<dbReference type="Pfam" id="PF17921">
    <property type="entry name" value="Integrase_H2C2"/>
    <property type="match status" value="1"/>
</dbReference>
<proteinExistence type="predicted"/>
<dbReference type="InterPro" id="IPR041588">
    <property type="entry name" value="Integrase_H2C2"/>
</dbReference>
<sequence>WQVGLVPVTSPPVRVSQQAAVEASPSVSAKLPTRSRSTGPARQPEGLHRGPSGFVYDPTYEGRRGSLHQPTTHLEIRRLESAVRDMAALVDMGIYVEVKHVEGSKNPADCCTRPSIDDPPSVPTRSLVLTAMHTATPVSIGQDGYHPTEATDPSHSDSTAAGVDYVAPVPPTSSGADVRARVMVVDIENYFNSDRIRALQLADGRTRSIIETLENVTSNEVPNGLKLFFIGDDGILYFKGVTSVVDNVRSEVSLPVVPRGKAVSECFETLHQNHSHAGAPKLLAIYQQHYYTPKVRQLVRRLLQYCDVCQRARERNCSRRAGG</sequence>
<comment type="caution">
    <text evidence="3">The sequence shown here is derived from an EMBL/GenBank/DDBJ whole genome shotgun (WGS) entry which is preliminary data.</text>
</comment>
<evidence type="ECO:0000313" key="3">
    <source>
        <dbReference type="EMBL" id="KAF4721041.1"/>
    </source>
</evidence>
<protein>
    <recommendedName>
        <fullName evidence="2">Integrase zinc-binding domain-containing protein</fullName>
    </recommendedName>
</protein>
<accession>A0A7J6RKZ6</accession>
<dbReference type="Gene3D" id="1.10.340.70">
    <property type="match status" value="1"/>
</dbReference>
<gene>
    <name evidence="3" type="ORF">FOZ62_013197</name>
</gene>
<dbReference type="EMBL" id="JABANM010021554">
    <property type="protein sequence ID" value="KAF4721041.1"/>
    <property type="molecule type" value="Genomic_DNA"/>
</dbReference>
<feature type="domain" description="Integrase zinc-binding" evidence="2">
    <location>
        <begin position="264"/>
        <end position="313"/>
    </location>
</feature>
<evidence type="ECO:0000313" key="4">
    <source>
        <dbReference type="Proteomes" id="UP000574390"/>
    </source>
</evidence>
<dbReference type="AlphaFoldDB" id="A0A7J6RKZ6"/>
<dbReference type="Proteomes" id="UP000574390">
    <property type="component" value="Unassembled WGS sequence"/>
</dbReference>
<name>A0A7J6RKZ6_PEROL</name>